<dbReference type="EMBL" id="CM047944">
    <property type="protein sequence ID" value="KAI9899077.1"/>
    <property type="molecule type" value="Genomic_DNA"/>
</dbReference>
<proteinExistence type="predicted"/>
<dbReference type="Proteomes" id="UP001163324">
    <property type="component" value="Chromosome 5"/>
</dbReference>
<evidence type="ECO:0000313" key="2">
    <source>
        <dbReference type="Proteomes" id="UP001163324"/>
    </source>
</evidence>
<protein>
    <submittedName>
        <fullName evidence="1">Uncharacterized protein</fullName>
    </submittedName>
</protein>
<sequence>MGSIEQQTVEHHDILILGAGLTGINTAHVIRDKLPHRKFAILEKRPVVGGTWSFFKYPGFRSDSFLTVFGFPWHPWPHKHRMANARDIMAYIDDALDSSGLRKYIRLSHEVVSCEWRSQEQKWFVEVDADGVRKTMVANFVAGCTGYYSYEKAFETVIPGLQDFGGKVVHPQWWPEELDYAGKNIVIVGSGATAVTLLPALAEKAGSVTMLQRSPSYVISRSTVSYLTLFLRLFLPLTLVAQVNRLLDTLSEVIATQFLLHCPDLGRAVLTKEMKQSLPDDIEVNVHFNPSYDPFKQRLCLCPDGDFFKALHRDGCSVVTDTIQTVTNNGIQLSSGRKLDADIIITATGLYFQLFGGVEPVVDGKTINMGDHYTWRGCMLDGVPNAAFVMGYVTQSWTPGADAMAATVARLLKHMEAKGASSVTPTIERRPGMTSKIAVSASSNYLVKAADRFPKSTGEGPWYGRTNLVVDLWALWFGSMDVGMVYTRSQDLKNKNV</sequence>
<reference evidence="1" key="1">
    <citation type="submission" date="2022-10" db="EMBL/GenBank/DDBJ databases">
        <title>Complete Genome of Trichothecium roseum strain YXFP-22015, a Plant Pathogen Isolated from Citrus.</title>
        <authorList>
            <person name="Wang Y."/>
            <person name="Zhu L."/>
        </authorList>
    </citation>
    <scope>NUCLEOTIDE SEQUENCE</scope>
    <source>
        <strain evidence="1">YXFP-22015</strain>
    </source>
</reference>
<accession>A0ACC0UY44</accession>
<organism evidence="1 2">
    <name type="scientific">Trichothecium roseum</name>
    <dbReference type="NCBI Taxonomy" id="47278"/>
    <lineage>
        <taxon>Eukaryota</taxon>
        <taxon>Fungi</taxon>
        <taxon>Dikarya</taxon>
        <taxon>Ascomycota</taxon>
        <taxon>Pezizomycotina</taxon>
        <taxon>Sordariomycetes</taxon>
        <taxon>Hypocreomycetidae</taxon>
        <taxon>Hypocreales</taxon>
        <taxon>Hypocreales incertae sedis</taxon>
        <taxon>Trichothecium</taxon>
    </lineage>
</organism>
<keyword evidence="2" id="KW-1185">Reference proteome</keyword>
<comment type="caution">
    <text evidence="1">The sequence shown here is derived from an EMBL/GenBank/DDBJ whole genome shotgun (WGS) entry which is preliminary data.</text>
</comment>
<evidence type="ECO:0000313" key="1">
    <source>
        <dbReference type="EMBL" id="KAI9899077.1"/>
    </source>
</evidence>
<name>A0ACC0UY44_9HYPO</name>
<gene>
    <name evidence="1" type="ORF">N3K66_005538</name>
</gene>